<feature type="transmembrane region" description="Helical" evidence="2">
    <location>
        <begin position="73"/>
        <end position="95"/>
    </location>
</feature>
<evidence type="ECO:0000313" key="3">
    <source>
        <dbReference type="EMBL" id="CAD7246541.1"/>
    </source>
</evidence>
<keyword evidence="2" id="KW-0812">Transmembrane</keyword>
<keyword evidence="2" id="KW-0472">Membrane</keyword>
<dbReference type="AlphaFoldDB" id="A0A7R8X9H3"/>
<evidence type="ECO:0000313" key="4">
    <source>
        <dbReference type="Proteomes" id="UP000677054"/>
    </source>
</evidence>
<accession>A0A7R8X9H3</accession>
<sequence>MKRKASRGFSLITPQSREPASVNASWKMEIADYEVWKKFHRRNKLWSYVTTGVWLFGLIGMIASFLLSYKVLGFVFLAFAISGPFSILFIPGYFYSFDRRYRKPRCLAAGVDPRLYMLPNVPYLFVEGGTILPTDRTWYVSIPEDGVYHASRGRVKCLVHREALHAIRGKSWHFKNFSPDPNQGNPPFVLKSSPSWNLPSTDMASVVLIDSPIFLPFPTSTPVLPQDSGLTEIPSDSSRAIHMQGCARNPPFLPKFELDLPPTYEEVMKTSQPSRSRTSSEST</sequence>
<gene>
    <name evidence="3" type="ORF">DSTB1V02_LOCUS6389</name>
</gene>
<evidence type="ECO:0000256" key="1">
    <source>
        <dbReference type="SAM" id="MobiDB-lite"/>
    </source>
</evidence>
<evidence type="ECO:0000256" key="2">
    <source>
        <dbReference type="SAM" id="Phobius"/>
    </source>
</evidence>
<keyword evidence="2" id="KW-1133">Transmembrane helix</keyword>
<organism evidence="3">
    <name type="scientific">Darwinula stevensoni</name>
    <dbReference type="NCBI Taxonomy" id="69355"/>
    <lineage>
        <taxon>Eukaryota</taxon>
        <taxon>Metazoa</taxon>
        <taxon>Ecdysozoa</taxon>
        <taxon>Arthropoda</taxon>
        <taxon>Crustacea</taxon>
        <taxon>Oligostraca</taxon>
        <taxon>Ostracoda</taxon>
        <taxon>Podocopa</taxon>
        <taxon>Podocopida</taxon>
        <taxon>Darwinulocopina</taxon>
        <taxon>Darwinuloidea</taxon>
        <taxon>Darwinulidae</taxon>
        <taxon>Darwinula</taxon>
    </lineage>
</organism>
<dbReference type="EMBL" id="LR900679">
    <property type="protein sequence ID" value="CAD7246541.1"/>
    <property type="molecule type" value="Genomic_DNA"/>
</dbReference>
<dbReference type="EMBL" id="CAJPEV010001162">
    <property type="protein sequence ID" value="CAG0891107.1"/>
    <property type="molecule type" value="Genomic_DNA"/>
</dbReference>
<dbReference type="Proteomes" id="UP000677054">
    <property type="component" value="Unassembled WGS sequence"/>
</dbReference>
<keyword evidence="4" id="KW-1185">Reference proteome</keyword>
<name>A0A7R8X9H3_9CRUS</name>
<proteinExistence type="predicted"/>
<reference evidence="3" key="1">
    <citation type="submission" date="2020-11" db="EMBL/GenBank/DDBJ databases">
        <authorList>
            <person name="Tran Van P."/>
        </authorList>
    </citation>
    <scope>NUCLEOTIDE SEQUENCE</scope>
</reference>
<feature type="transmembrane region" description="Helical" evidence="2">
    <location>
        <begin position="45"/>
        <end position="67"/>
    </location>
</feature>
<protein>
    <submittedName>
        <fullName evidence="3">Uncharacterized protein</fullName>
    </submittedName>
</protein>
<feature type="region of interest" description="Disordered" evidence="1">
    <location>
        <begin position="263"/>
        <end position="283"/>
    </location>
</feature>
<feature type="compositionally biased region" description="Low complexity" evidence="1">
    <location>
        <begin position="270"/>
        <end position="283"/>
    </location>
</feature>